<evidence type="ECO:0000256" key="1">
    <source>
        <dbReference type="PROSITE-ProRule" id="PRU00176"/>
    </source>
</evidence>
<evidence type="ECO:0000313" key="5">
    <source>
        <dbReference type="Proteomes" id="UP001189429"/>
    </source>
</evidence>
<dbReference type="SUPFAM" id="SSF54928">
    <property type="entry name" value="RNA-binding domain, RBD"/>
    <property type="match status" value="1"/>
</dbReference>
<dbReference type="PROSITE" id="PS50102">
    <property type="entry name" value="RRM"/>
    <property type="match status" value="1"/>
</dbReference>
<dbReference type="InterPro" id="IPR035979">
    <property type="entry name" value="RBD_domain_sf"/>
</dbReference>
<keyword evidence="5" id="KW-1185">Reference proteome</keyword>
<dbReference type="Proteomes" id="UP001189429">
    <property type="component" value="Unassembled WGS sequence"/>
</dbReference>
<sequence>MARVHAGMLFTVKNTFLNFDEPAQEPALRRSCSDCALLAPRVAEALGRAALCQDALCALPRGAAPPRRPKEEPPAPPAVEASAVQVPVGPGTPPTELRTTVMLRNLPYQLTLGKLVELLELRGLGGRYDIVYVPMDFNRKQSLGYGFVNLVSPEAASMCFRSFNGLDKWPWRCSKVCQVVWSDVQGFDANVGHYRNSPVMHPDIPAPFKPTIYSGGLPVEFPPPTRELKCPRLRRGHMLVK</sequence>
<name>A0ABN9YE73_9DINO</name>
<accession>A0ABN9YE73</accession>
<dbReference type="InterPro" id="IPR000504">
    <property type="entry name" value="RRM_dom"/>
</dbReference>
<feature type="domain" description="RRM" evidence="3">
    <location>
        <begin position="99"/>
        <end position="165"/>
    </location>
</feature>
<gene>
    <name evidence="4" type="ORF">PCOR1329_LOCUS84100</name>
</gene>
<dbReference type="InterPro" id="IPR007201">
    <property type="entry name" value="Mei2-like_Rrm_C"/>
</dbReference>
<feature type="compositionally biased region" description="Low complexity" evidence="2">
    <location>
        <begin position="78"/>
        <end position="89"/>
    </location>
</feature>
<evidence type="ECO:0000256" key="2">
    <source>
        <dbReference type="SAM" id="MobiDB-lite"/>
    </source>
</evidence>
<comment type="caution">
    <text evidence="4">The sequence shown here is derived from an EMBL/GenBank/DDBJ whole genome shotgun (WGS) entry which is preliminary data.</text>
</comment>
<dbReference type="SMART" id="SM00360">
    <property type="entry name" value="RRM"/>
    <property type="match status" value="1"/>
</dbReference>
<organism evidence="4 5">
    <name type="scientific">Prorocentrum cordatum</name>
    <dbReference type="NCBI Taxonomy" id="2364126"/>
    <lineage>
        <taxon>Eukaryota</taxon>
        <taxon>Sar</taxon>
        <taxon>Alveolata</taxon>
        <taxon>Dinophyceae</taxon>
        <taxon>Prorocentrales</taxon>
        <taxon>Prorocentraceae</taxon>
        <taxon>Prorocentrum</taxon>
    </lineage>
</organism>
<feature type="region of interest" description="Disordered" evidence="2">
    <location>
        <begin position="62"/>
        <end position="91"/>
    </location>
</feature>
<proteinExistence type="predicted"/>
<protein>
    <recommendedName>
        <fullName evidence="3">RRM domain-containing protein</fullName>
    </recommendedName>
</protein>
<dbReference type="InterPro" id="IPR012677">
    <property type="entry name" value="Nucleotide-bd_a/b_plait_sf"/>
</dbReference>
<keyword evidence="1" id="KW-0694">RNA-binding</keyword>
<dbReference type="Gene3D" id="3.30.70.330">
    <property type="match status" value="1"/>
</dbReference>
<reference evidence="4" key="1">
    <citation type="submission" date="2023-10" db="EMBL/GenBank/DDBJ databases">
        <authorList>
            <person name="Chen Y."/>
            <person name="Shah S."/>
            <person name="Dougan E. K."/>
            <person name="Thang M."/>
            <person name="Chan C."/>
        </authorList>
    </citation>
    <scope>NUCLEOTIDE SEQUENCE [LARGE SCALE GENOMIC DNA]</scope>
</reference>
<evidence type="ECO:0000259" key="3">
    <source>
        <dbReference type="PROSITE" id="PS50102"/>
    </source>
</evidence>
<evidence type="ECO:0000313" key="4">
    <source>
        <dbReference type="EMBL" id="CAK0909770.1"/>
    </source>
</evidence>
<dbReference type="Pfam" id="PF04059">
    <property type="entry name" value="RRM_2"/>
    <property type="match status" value="1"/>
</dbReference>
<dbReference type="EMBL" id="CAUYUJ010022257">
    <property type="protein sequence ID" value="CAK0909770.1"/>
    <property type="molecule type" value="Genomic_DNA"/>
</dbReference>